<organism evidence="1 2">
    <name type="scientific">Heyndrickxia camelliae</name>
    <dbReference type="NCBI Taxonomy" id="1707093"/>
    <lineage>
        <taxon>Bacteria</taxon>
        <taxon>Bacillati</taxon>
        <taxon>Bacillota</taxon>
        <taxon>Bacilli</taxon>
        <taxon>Bacillales</taxon>
        <taxon>Bacillaceae</taxon>
        <taxon>Heyndrickxia</taxon>
    </lineage>
</organism>
<dbReference type="RefSeq" id="WP_101353047.1">
    <property type="nucleotide sequence ID" value="NZ_PIQO01000002.1"/>
</dbReference>
<dbReference type="OrthoDB" id="9772095at2"/>
<accession>A0A2N3LPC4</accession>
<evidence type="ECO:0000313" key="2">
    <source>
        <dbReference type="Proteomes" id="UP000233440"/>
    </source>
</evidence>
<dbReference type="Proteomes" id="UP000233440">
    <property type="component" value="Unassembled WGS sequence"/>
</dbReference>
<protein>
    <submittedName>
        <fullName evidence="1">Uncharacterized protein</fullName>
    </submittedName>
</protein>
<gene>
    <name evidence="1" type="ORF">CWO92_04750</name>
</gene>
<comment type="caution">
    <text evidence="1">The sequence shown here is derived from an EMBL/GenBank/DDBJ whole genome shotgun (WGS) entry which is preliminary data.</text>
</comment>
<dbReference type="EMBL" id="PIQO01000002">
    <property type="protein sequence ID" value="PKR86409.1"/>
    <property type="molecule type" value="Genomic_DNA"/>
</dbReference>
<reference evidence="1 2" key="1">
    <citation type="submission" date="2017-11" db="EMBL/GenBank/DDBJ databases">
        <title>Bacillus camelliae sp. nov., isolated from pu'er tea.</title>
        <authorList>
            <person name="Niu L."/>
        </authorList>
    </citation>
    <scope>NUCLEOTIDE SEQUENCE [LARGE SCALE GENOMIC DNA]</scope>
    <source>
        <strain evidence="1 2">7578-1</strain>
    </source>
</reference>
<sequence length="301" mass="34257">MFRKDWDKNWLLTINYLDDGRPGTLCVIDATTEKLIKSVELYNEDGTPYTGHAGGVAVSKNHVWISSENYLFTLKISNLVSAQNNDELQFTNQIPLPVEAAYDVYDDDNGILWVGEFYEPNSYPTDSSHHLVNRAGEMQYAWMVGYKLKSNLDMLSSEQWNKESGQPATPDYVLSTIGKVQGAIVEKKGISLVTSYGRANDSVLYRYEAPLKEEPHKHVKIGGKEVPLWFLDGQTTKPRESIVSIPMNEGAVLVKSDLYVSFESGANKYRYTGTYPRDRMLKIDMKTLMKDDRDIEKEERK</sequence>
<name>A0A2N3LPC4_9BACI</name>
<dbReference type="AlphaFoldDB" id="A0A2N3LPC4"/>
<evidence type="ECO:0000313" key="1">
    <source>
        <dbReference type="EMBL" id="PKR86409.1"/>
    </source>
</evidence>
<proteinExistence type="predicted"/>
<keyword evidence="2" id="KW-1185">Reference proteome</keyword>